<name>A0A9Q3HBM0_9BASI</name>
<reference evidence="1" key="1">
    <citation type="submission" date="2021-03" db="EMBL/GenBank/DDBJ databases">
        <title>Draft genome sequence of rust myrtle Austropuccinia psidii MF-1, a brazilian biotype.</title>
        <authorList>
            <person name="Quecine M.C."/>
            <person name="Pachon D.M.R."/>
            <person name="Bonatelli M.L."/>
            <person name="Correr F.H."/>
            <person name="Franceschini L.M."/>
            <person name="Leite T.F."/>
            <person name="Margarido G.R.A."/>
            <person name="Almeida C.A."/>
            <person name="Ferrarezi J.A."/>
            <person name="Labate C.A."/>
        </authorList>
    </citation>
    <scope>NUCLEOTIDE SEQUENCE</scope>
    <source>
        <strain evidence="1">MF-1</strain>
    </source>
</reference>
<sequence length="126" mass="14373">MKAHHNTKSKEASASPIPNFFSLFNQLHEVGFNIPQELQSIFIQTAIPPPRSLSQEEWFLLITSKLASSDSSGPKDVHRVIYKLLDSMENEEFKSKKKDNDTINQKTHSLLQLFSNIQITRYPTAS</sequence>
<evidence type="ECO:0000313" key="1">
    <source>
        <dbReference type="EMBL" id="MBW0498432.1"/>
    </source>
</evidence>
<evidence type="ECO:0000313" key="2">
    <source>
        <dbReference type="Proteomes" id="UP000765509"/>
    </source>
</evidence>
<dbReference type="Proteomes" id="UP000765509">
    <property type="component" value="Unassembled WGS sequence"/>
</dbReference>
<dbReference type="OrthoDB" id="2518740at2759"/>
<dbReference type="EMBL" id="AVOT02014725">
    <property type="protein sequence ID" value="MBW0498432.1"/>
    <property type="molecule type" value="Genomic_DNA"/>
</dbReference>
<accession>A0A9Q3HBM0</accession>
<proteinExistence type="predicted"/>
<dbReference type="AlphaFoldDB" id="A0A9Q3HBM0"/>
<protein>
    <submittedName>
        <fullName evidence="1">Uncharacterized protein</fullName>
    </submittedName>
</protein>
<comment type="caution">
    <text evidence="1">The sequence shown here is derived from an EMBL/GenBank/DDBJ whole genome shotgun (WGS) entry which is preliminary data.</text>
</comment>
<gene>
    <name evidence="1" type="ORF">O181_038147</name>
</gene>
<keyword evidence="2" id="KW-1185">Reference proteome</keyword>
<organism evidence="1 2">
    <name type="scientific">Austropuccinia psidii MF-1</name>
    <dbReference type="NCBI Taxonomy" id="1389203"/>
    <lineage>
        <taxon>Eukaryota</taxon>
        <taxon>Fungi</taxon>
        <taxon>Dikarya</taxon>
        <taxon>Basidiomycota</taxon>
        <taxon>Pucciniomycotina</taxon>
        <taxon>Pucciniomycetes</taxon>
        <taxon>Pucciniales</taxon>
        <taxon>Sphaerophragmiaceae</taxon>
        <taxon>Austropuccinia</taxon>
    </lineage>
</organism>